<dbReference type="Pfam" id="PF21834">
    <property type="entry name" value="DUF6894"/>
    <property type="match status" value="1"/>
</dbReference>
<protein>
    <recommendedName>
        <fullName evidence="1">DUF6894 domain-containing protein</fullName>
    </recommendedName>
</protein>
<proteinExistence type="predicted"/>
<dbReference type="AlphaFoldDB" id="A0A1Y6EL80"/>
<keyword evidence="3" id="KW-1185">Reference proteome</keyword>
<dbReference type="InterPro" id="IPR054189">
    <property type="entry name" value="DUF6894"/>
</dbReference>
<gene>
    <name evidence="2" type="ORF">SAMN06295905_0798</name>
</gene>
<dbReference type="EMBL" id="FXWK01000001">
    <property type="protein sequence ID" value="SMQ63337.1"/>
    <property type="molecule type" value="Genomic_DNA"/>
</dbReference>
<accession>A0A1Y6EL80</accession>
<evidence type="ECO:0000313" key="2">
    <source>
        <dbReference type="EMBL" id="SMQ63337.1"/>
    </source>
</evidence>
<dbReference type="OrthoDB" id="7951305at2"/>
<reference evidence="3" key="1">
    <citation type="submission" date="2017-04" db="EMBL/GenBank/DDBJ databases">
        <authorList>
            <person name="Varghese N."/>
            <person name="Submissions S."/>
        </authorList>
    </citation>
    <scope>NUCLEOTIDE SEQUENCE [LARGE SCALE GENOMIC DNA]</scope>
</reference>
<feature type="domain" description="DUF6894" evidence="1">
    <location>
        <begin position="3"/>
        <end position="71"/>
    </location>
</feature>
<dbReference type="Proteomes" id="UP000194474">
    <property type="component" value="Unassembled WGS sequence"/>
</dbReference>
<evidence type="ECO:0000313" key="3">
    <source>
        <dbReference type="Proteomes" id="UP000194474"/>
    </source>
</evidence>
<organism evidence="2 3">
    <name type="scientific">Devosia lucknowensis</name>
    <dbReference type="NCBI Taxonomy" id="1096929"/>
    <lineage>
        <taxon>Bacteria</taxon>
        <taxon>Pseudomonadati</taxon>
        <taxon>Pseudomonadota</taxon>
        <taxon>Alphaproteobacteria</taxon>
        <taxon>Hyphomicrobiales</taxon>
        <taxon>Devosiaceae</taxon>
        <taxon>Devosia</taxon>
    </lineage>
</organism>
<dbReference type="RefSeq" id="WP_140048876.1">
    <property type="nucleotide sequence ID" value="NZ_FXWK01000001.1"/>
</dbReference>
<sequence length="78" mass="8746">MPLFYFDVRDGERLAPDNTGTDLPNASVAREEAARTLSEIAAEEIPRDGPDREFCIIVRDAVGTELFELCLTFHARSF</sequence>
<name>A0A1Y6EL80_9HYPH</name>
<evidence type="ECO:0000259" key="1">
    <source>
        <dbReference type="Pfam" id="PF21834"/>
    </source>
</evidence>